<proteinExistence type="predicted"/>
<feature type="transmembrane region" description="Helical" evidence="1">
    <location>
        <begin position="60"/>
        <end position="84"/>
    </location>
</feature>
<feature type="transmembrane region" description="Helical" evidence="1">
    <location>
        <begin position="20"/>
        <end position="40"/>
    </location>
</feature>
<feature type="transmembrane region" description="Helical" evidence="1">
    <location>
        <begin position="105"/>
        <end position="134"/>
    </location>
</feature>
<dbReference type="AlphaFoldDB" id="A0A429ZXY8"/>
<evidence type="ECO:0000313" key="2">
    <source>
        <dbReference type="EMBL" id="RST98765.1"/>
    </source>
</evidence>
<gene>
    <name evidence="2" type="ORF">CBF37_06880</name>
</gene>
<feature type="transmembrane region" description="Helical" evidence="1">
    <location>
        <begin position="163"/>
        <end position="185"/>
    </location>
</feature>
<keyword evidence="1" id="KW-0472">Membrane</keyword>
<name>A0A429ZXY8_9ENTE</name>
<dbReference type="RefSeq" id="WP_125984021.1">
    <property type="nucleotide sequence ID" value="NZ_NGJS01000008.1"/>
</dbReference>
<keyword evidence="1" id="KW-0812">Transmembrane</keyword>
<feature type="transmembrane region" description="Helical" evidence="1">
    <location>
        <begin position="192"/>
        <end position="213"/>
    </location>
</feature>
<dbReference type="OrthoDB" id="2242834at2"/>
<accession>A0A429ZXY8</accession>
<keyword evidence="1" id="KW-1133">Transmembrane helix</keyword>
<evidence type="ECO:0000256" key="1">
    <source>
        <dbReference type="SAM" id="Phobius"/>
    </source>
</evidence>
<dbReference type="EMBL" id="NGJS01000008">
    <property type="protein sequence ID" value="RST98765.1"/>
    <property type="molecule type" value="Genomic_DNA"/>
</dbReference>
<keyword evidence="3" id="KW-1185">Reference proteome</keyword>
<organism evidence="2 3">
    <name type="scientific">Vagococcus vulneris</name>
    <dbReference type="NCBI Taxonomy" id="1977869"/>
    <lineage>
        <taxon>Bacteria</taxon>
        <taxon>Bacillati</taxon>
        <taxon>Bacillota</taxon>
        <taxon>Bacilli</taxon>
        <taxon>Lactobacillales</taxon>
        <taxon>Enterococcaceae</taxon>
        <taxon>Vagococcus</taxon>
    </lineage>
</organism>
<feature type="transmembrane region" description="Helical" evidence="1">
    <location>
        <begin position="225"/>
        <end position="246"/>
    </location>
</feature>
<dbReference type="Proteomes" id="UP000287857">
    <property type="component" value="Unassembled WGS sequence"/>
</dbReference>
<evidence type="ECO:0000313" key="3">
    <source>
        <dbReference type="Proteomes" id="UP000287857"/>
    </source>
</evidence>
<protein>
    <submittedName>
        <fullName evidence="2">Uncharacterized protein</fullName>
    </submittedName>
</protein>
<comment type="caution">
    <text evidence="2">The sequence shown here is derived from an EMBL/GenBank/DDBJ whole genome shotgun (WGS) entry which is preliminary data.</text>
</comment>
<reference evidence="2 3" key="1">
    <citation type="submission" date="2017-05" db="EMBL/GenBank/DDBJ databases">
        <title>Vagococcus spp. assemblies.</title>
        <authorList>
            <person name="Gulvik C.A."/>
        </authorList>
    </citation>
    <scope>NUCLEOTIDE SEQUENCE [LARGE SCALE GENOMIC DNA]</scope>
    <source>
        <strain evidence="2 3">SS1995</strain>
    </source>
</reference>
<sequence>MTGMLIFKGEFFKYKRDRKYIVTTIGLAVLNIIATVYFTYLIDHINRQTSQIGDMVNGIFITFFTFCIIANFVFLFFYPFHLMAMDYKNNVMPLLMASGVNRTKLFFSKLGATFIWVVCLSIFLVLIPGLIVLFRLSQDVGFIKVYEVIMDFFQLNNLNFLELSGIFILEYINSLAIISLSTILMKGRNLAILLYFIFRMVESLFLGSIKLSVLNMNLNQTGMLISSNLALILSILIISLISLYAMKKQNL</sequence>
<dbReference type="Pfam" id="PF12730">
    <property type="entry name" value="ABC2_membrane_4"/>
    <property type="match status" value="1"/>
</dbReference>